<dbReference type="SUPFAM" id="SSF48264">
    <property type="entry name" value="Cytochrome P450"/>
    <property type="match status" value="1"/>
</dbReference>
<evidence type="ECO:0000256" key="1">
    <source>
        <dbReference type="ARBA" id="ARBA00010617"/>
    </source>
</evidence>
<reference evidence="9 10" key="1">
    <citation type="submission" date="2024-08" db="EMBL/GenBank/DDBJ databases">
        <authorList>
            <person name="Cucini C."/>
            <person name="Frati F."/>
        </authorList>
    </citation>
    <scope>NUCLEOTIDE SEQUENCE [LARGE SCALE GENOMIC DNA]</scope>
</reference>
<dbReference type="InterPro" id="IPR002401">
    <property type="entry name" value="Cyt_P450_E_grp-I"/>
</dbReference>
<evidence type="ECO:0000256" key="8">
    <source>
        <dbReference type="RuleBase" id="RU000461"/>
    </source>
</evidence>
<gene>
    <name evidence="9" type="ORF">ODALV1_LOCUS15558</name>
</gene>
<evidence type="ECO:0000313" key="10">
    <source>
        <dbReference type="Proteomes" id="UP001642540"/>
    </source>
</evidence>
<dbReference type="PROSITE" id="PS00086">
    <property type="entry name" value="CYTOCHROME_P450"/>
    <property type="match status" value="1"/>
</dbReference>
<protein>
    <submittedName>
        <fullName evidence="9">Uncharacterized protein</fullName>
    </submittedName>
</protein>
<accession>A0ABP1R1S8</accession>
<dbReference type="PRINTS" id="PR00385">
    <property type="entry name" value="P450"/>
</dbReference>
<evidence type="ECO:0000256" key="5">
    <source>
        <dbReference type="ARBA" id="ARBA00023004"/>
    </source>
</evidence>
<dbReference type="Pfam" id="PF00067">
    <property type="entry name" value="p450"/>
    <property type="match status" value="1"/>
</dbReference>
<keyword evidence="2 8" id="KW-0349">Heme</keyword>
<dbReference type="InterPro" id="IPR050705">
    <property type="entry name" value="Cytochrome_P450_3A"/>
</dbReference>
<dbReference type="PANTHER" id="PTHR24302">
    <property type="entry name" value="CYTOCHROME P450 FAMILY 3"/>
    <property type="match status" value="1"/>
</dbReference>
<organism evidence="9 10">
    <name type="scientific">Orchesella dallaii</name>
    <dbReference type="NCBI Taxonomy" id="48710"/>
    <lineage>
        <taxon>Eukaryota</taxon>
        <taxon>Metazoa</taxon>
        <taxon>Ecdysozoa</taxon>
        <taxon>Arthropoda</taxon>
        <taxon>Hexapoda</taxon>
        <taxon>Collembola</taxon>
        <taxon>Entomobryomorpha</taxon>
        <taxon>Entomobryoidea</taxon>
        <taxon>Orchesellidae</taxon>
        <taxon>Orchesellinae</taxon>
        <taxon>Orchesella</taxon>
    </lineage>
</organism>
<dbReference type="PRINTS" id="PR00463">
    <property type="entry name" value="EP450I"/>
</dbReference>
<evidence type="ECO:0000256" key="4">
    <source>
        <dbReference type="ARBA" id="ARBA00023002"/>
    </source>
</evidence>
<dbReference type="InterPro" id="IPR036396">
    <property type="entry name" value="Cyt_P450_sf"/>
</dbReference>
<evidence type="ECO:0000256" key="6">
    <source>
        <dbReference type="ARBA" id="ARBA00023033"/>
    </source>
</evidence>
<dbReference type="InterPro" id="IPR017972">
    <property type="entry name" value="Cyt_P450_CS"/>
</dbReference>
<evidence type="ECO:0000256" key="3">
    <source>
        <dbReference type="ARBA" id="ARBA00022723"/>
    </source>
</evidence>
<dbReference type="Proteomes" id="UP001642540">
    <property type="component" value="Unassembled WGS sequence"/>
</dbReference>
<evidence type="ECO:0000256" key="2">
    <source>
        <dbReference type="ARBA" id="ARBA00022617"/>
    </source>
</evidence>
<comment type="caution">
    <text evidence="9">The sequence shown here is derived from an EMBL/GenBank/DDBJ whole genome shotgun (WGS) entry which is preliminary data.</text>
</comment>
<evidence type="ECO:0000313" key="9">
    <source>
        <dbReference type="EMBL" id="CAL8112249.1"/>
    </source>
</evidence>
<keyword evidence="5 8" id="KW-0408">Iron</keyword>
<dbReference type="PANTHER" id="PTHR24302:SF15">
    <property type="entry name" value="FATTY-ACID PEROXYGENASE"/>
    <property type="match status" value="1"/>
</dbReference>
<dbReference type="EMBL" id="CAXLJM020000048">
    <property type="protein sequence ID" value="CAL8112249.1"/>
    <property type="molecule type" value="Genomic_DNA"/>
</dbReference>
<keyword evidence="3 8" id="KW-0479">Metal-binding</keyword>
<dbReference type="InterPro" id="IPR001128">
    <property type="entry name" value="Cyt_P450"/>
</dbReference>
<sequence length="527" mass="60013">MSSKMELSMKNNPYVLLVLASLNSILLFKLSSSLGLIYLLAVLVAAVIIREGRVNYGSLEECGFPVIEPTLCLGSEPSYHKTVHHLADIERYRKYGPIWGSYVGKLPHVFVADPDLIRQIFVKDFATHFGDRQDYEFGTDLMNEAIEFKKGEEWKTLRSFLSPLFSTSKLKHMSEVIANCAEEFANDMKAECDEKGRVKLHCRDHFATRLIDMFAQTTLGIRMEDSKNPKNKFAQAFRTLMNEEGEYNWIYSLSLTYPILSRFAPLFSEVTGMLDSTFRSVIKQRIESGSSSSKDFLDLLCDLWKRVAAGEYKELGFTETTVLAQCVLFFLGGYETTASSLSHVLYNMAQHPEIQEKMRKELENAVKNSKGGAIDHELISDSNIPFITACINESLRLQPSFYRPERICGKDWSHNGISIKKGTVVMLPAWAANRNPKFYPDEPDKFKPERFLPENKGKIDPFAFTSFGFGPRNCIGMRFAYESMKLFTCNILKQFRVELRPDTVLEYKGGTPIVIGFQPLYLDLVAR</sequence>
<comment type="similarity">
    <text evidence="1 8">Belongs to the cytochrome P450 family.</text>
</comment>
<name>A0ABP1R1S8_9HEXA</name>
<keyword evidence="6 8" id="KW-0503">Monooxygenase</keyword>
<dbReference type="Gene3D" id="1.10.630.10">
    <property type="entry name" value="Cytochrome P450"/>
    <property type="match status" value="1"/>
</dbReference>
<evidence type="ECO:0000256" key="7">
    <source>
        <dbReference type="ARBA" id="ARBA00043906"/>
    </source>
</evidence>
<keyword evidence="4 8" id="KW-0560">Oxidoreductase</keyword>
<keyword evidence="10" id="KW-1185">Reference proteome</keyword>
<proteinExistence type="inferred from homology"/>
<comment type="function">
    <text evidence="7">Cytochromes P450 are a group of heme-thiolate monooxygenases. They oxidize a variety of structurally unrelated compounds, including steroids, fatty acids, and xenobiotics.</text>
</comment>